<dbReference type="InterPro" id="IPR002401">
    <property type="entry name" value="Cyt_P450_E_grp-I"/>
</dbReference>
<evidence type="ECO:0000313" key="6">
    <source>
        <dbReference type="Proteomes" id="UP000184096"/>
    </source>
</evidence>
<keyword evidence="4" id="KW-0560">Oxidoreductase</keyword>
<dbReference type="GO" id="GO:0020037">
    <property type="term" value="F:heme binding"/>
    <property type="evidence" value="ECO:0007669"/>
    <property type="project" value="InterPro"/>
</dbReference>
<dbReference type="RefSeq" id="WP_072820981.1">
    <property type="nucleotide sequence ID" value="NZ_LT670849.1"/>
</dbReference>
<dbReference type="AlphaFoldDB" id="A0A1M7UCB6"/>
<protein>
    <submittedName>
        <fullName evidence="5">Cytochrome P450</fullName>
    </submittedName>
</protein>
<dbReference type="InterPro" id="IPR036396">
    <property type="entry name" value="Cyt_P450_sf"/>
</dbReference>
<dbReference type="InterPro" id="IPR050121">
    <property type="entry name" value="Cytochrome_P450_monoxygenase"/>
</dbReference>
<dbReference type="PROSITE" id="PS00086">
    <property type="entry name" value="CYTOCHROME_P450"/>
    <property type="match status" value="1"/>
</dbReference>
<keyword evidence="4" id="KW-0503">Monooxygenase</keyword>
<dbReference type="GO" id="GO:0004497">
    <property type="term" value="F:monooxygenase activity"/>
    <property type="evidence" value="ECO:0007669"/>
    <property type="project" value="UniProtKB-KW"/>
</dbReference>
<comment type="similarity">
    <text evidence="2 4">Belongs to the cytochrome P450 family.</text>
</comment>
<dbReference type="Pfam" id="PF00067">
    <property type="entry name" value="p450"/>
    <property type="match status" value="1"/>
</dbReference>
<dbReference type="Proteomes" id="UP000184096">
    <property type="component" value="Chromosome I"/>
</dbReference>
<dbReference type="SUPFAM" id="SSF48264">
    <property type="entry name" value="Cytochrome P450"/>
    <property type="match status" value="1"/>
</dbReference>
<keyword evidence="3 4" id="KW-0479">Metal-binding</keyword>
<proteinExistence type="inferred from homology"/>
<feature type="binding site" description="axial binding residue" evidence="3">
    <location>
        <position position="367"/>
    </location>
    <ligand>
        <name>heme</name>
        <dbReference type="ChEBI" id="CHEBI:30413"/>
    </ligand>
    <ligandPart>
        <name>Fe</name>
        <dbReference type="ChEBI" id="CHEBI:18248"/>
    </ligandPart>
</feature>
<dbReference type="EMBL" id="LT670849">
    <property type="protein sequence ID" value="SHN80517.1"/>
    <property type="molecule type" value="Genomic_DNA"/>
</dbReference>
<dbReference type="GO" id="GO:0005506">
    <property type="term" value="F:iron ion binding"/>
    <property type="evidence" value="ECO:0007669"/>
    <property type="project" value="InterPro"/>
</dbReference>
<dbReference type="PRINTS" id="PR00463">
    <property type="entry name" value="EP450I"/>
</dbReference>
<dbReference type="CDD" id="cd00302">
    <property type="entry name" value="cytochrome_P450"/>
    <property type="match status" value="1"/>
</dbReference>
<dbReference type="PRINTS" id="PR00385">
    <property type="entry name" value="P450"/>
</dbReference>
<evidence type="ECO:0000256" key="2">
    <source>
        <dbReference type="ARBA" id="ARBA00010617"/>
    </source>
</evidence>
<dbReference type="OrthoDB" id="9764248at2"/>
<dbReference type="InterPro" id="IPR001128">
    <property type="entry name" value="Cyt_P450"/>
</dbReference>
<sequence length="429" mass="47414">MKHPFSDVSAFLHNPLELFKTHSSPDAPPLVQLNLGLSPVYLVTDAALAKSILKADESAIDKGRLVHKLRTVIGASSLTLSGPEHQRRRGVIHQHLARGIMNDFVPQIAGLIRRHASLLVREPSFDAHDVTAPLALRIIVALLFGNGALTAADESALMEAVHIAEEEMADSLFRVLPRTPWRSFIKRRELGQSRAIMGAVVDRLRNRASSATLLQALESLNLSAGDMRDEILLLLLAGHHTTGNAAAWLLYYLATVPGLATRLAEESEAVMGDSGEIDPLKLPKADLSLRVAREVLRLYPPFYWLSREVRAPQELGGIQLNRGTSLIISSWQMQRNERYWTDPDSFRLDRSYNTPAFMPFGLGPRACVGIGLGLLELQLLALELSSSCELEILSGVPAGKPTPQVTLLPPRIKLRLRPLTQRRKWQRVA</sequence>
<evidence type="ECO:0000313" key="5">
    <source>
        <dbReference type="EMBL" id="SHN80517.1"/>
    </source>
</evidence>
<keyword evidence="6" id="KW-1185">Reference proteome</keyword>
<comment type="cofactor">
    <cofactor evidence="1 3">
        <name>heme</name>
        <dbReference type="ChEBI" id="CHEBI:30413"/>
    </cofactor>
</comment>
<dbReference type="Gene3D" id="1.10.630.10">
    <property type="entry name" value="Cytochrome P450"/>
    <property type="match status" value="1"/>
</dbReference>
<name>A0A1M7UCB6_9BRAD</name>
<organism evidence="5 6">
    <name type="scientific">Bradyrhizobium erythrophlei</name>
    <dbReference type="NCBI Taxonomy" id="1437360"/>
    <lineage>
        <taxon>Bacteria</taxon>
        <taxon>Pseudomonadati</taxon>
        <taxon>Pseudomonadota</taxon>
        <taxon>Alphaproteobacteria</taxon>
        <taxon>Hyphomicrobiales</taxon>
        <taxon>Nitrobacteraceae</taxon>
        <taxon>Bradyrhizobium</taxon>
    </lineage>
</organism>
<gene>
    <name evidence="5" type="ORF">SAMN05444170_4393</name>
</gene>
<evidence type="ECO:0000256" key="1">
    <source>
        <dbReference type="ARBA" id="ARBA00001971"/>
    </source>
</evidence>
<keyword evidence="3 4" id="KW-0408">Iron</keyword>
<evidence type="ECO:0000256" key="4">
    <source>
        <dbReference type="RuleBase" id="RU000461"/>
    </source>
</evidence>
<dbReference type="PANTHER" id="PTHR24305">
    <property type="entry name" value="CYTOCHROME P450"/>
    <property type="match status" value="1"/>
</dbReference>
<accession>A0A1M7UCB6</accession>
<evidence type="ECO:0000256" key="3">
    <source>
        <dbReference type="PIRSR" id="PIRSR602401-1"/>
    </source>
</evidence>
<dbReference type="PANTHER" id="PTHR24305:SF166">
    <property type="entry name" value="CYTOCHROME P450 12A4, MITOCHONDRIAL-RELATED"/>
    <property type="match status" value="1"/>
</dbReference>
<dbReference type="InterPro" id="IPR017972">
    <property type="entry name" value="Cyt_P450_CS"/>
</dbReference>
<dbReference type="GO" id="GO:0016705">
    <property type="term" value="F:oxidoreductase activity, acting on paired donors, with incorporation or reduction of molecular oxygen"/>
    <property type="evidence" value="ECO:0007669"/>
    <property type="project" value="InterPro"/>
</dbReference>
<reference evidence="6" key="1">
    <citation type="submission" date="2016-11" db="EMBL/GenBank/DDBJ databases">
        <authorList>
            <person name="Varghese N."/>
            <person name="Submissions S."/>
        </authorList>
    </citation>
    <scope>NUCLEOTIDE SEQUENCE [LARGE SCALE GENOMIC DNA]</scope>
    <source>
        <strain evidence="6">GAS401</strain>
    </source>
</reference>
<keyword evidence="3 4" id="KW-0349">Heme</keyword>